<feature type="domain" description="XdhC- CoxI" evidence="1">
    <location>
        <begin position="2"/>
        <end position="44"/>
    </location>
</feature>
<evidence type="ECO:0000259" key="1">
    <source>
        <dbReference type="Pfam" id="PF02625"/>
    </source>
</evidence>
<accession>A0ABU3V0S0</accession>
<gene>
    <name evidence="2" type="ORF">PU648_47020</name>
</gene>
<evidence type="ECO:0000313" key="2">
    <source>
        <dbReference type="EMBL" id="MDU8999778.1"/>
    </source>
</evidence>
<reference evidence="2 3" key="1">
    <citation type="submission" date="2023-02" db="EMBL/GenBank/DDBJ databases">
        <authorList>
            <person name="Maleckis M."/>
        </authorList>
    </citation>
    <scope>NUCLEOTIDE SEQUENCE [LARGE SCALE GENOMIC DNA]</scope>
    <source>
        <strain evidence="2 3">P8-A2</strain>
    </source>
</reference>
<dbReference type="Pfam" id="PF02625">
    <property type="entry name" value="XdhC_CoxI"/>
    <property type="match status" value="1"/>
</dbReference>
<dbReference type="RefSeq" id="WP_240363130.1">
    <property type="nucleotide sequence ID" value="NZ_JBHWGG010000044.1"/>
</dbReference>
<dbReference type="InterPro" id="IPR003777">
    <property type="entry name" value="XdhC_CoxI"/>
</dbReference>
<proteinExistence type="predicted"/>
<dbReference type="EMBL" id="JARAKF010000001">
    <property type="protein sequence ID" value="MDU8999778.1"/>
    <property type="molecule type" value="Genomic_DNA"/>
</dbReference>
<evidence type="ECO:0000313" key="3">
    <source>
        <dbReference type="Proteomes" id="UP001257627"/>
    </source>
</evidence>
<sequence>MGGSLFVRADGSYAGGFGDTALEATARVEATVVLETGRTGTIEIGARGSRCGEHREGVLV</sequence>
<organism evidence="2 3">
    <name type="scientific">Streptomyces mirabilis</name>
    <dbReference type="NCBI Taxonomy" id="68239"/>
    <lineage>
        <taxon>Bacteria</taxon>
        <taxon>Bacillati</taxon>
        <taxon>Actinomycetota</taxon>
        <taxon>Actinomycetes</taxon>
        <taxon>Kitasatosporales</taxon>
        <taxon>Streptomycetaceae</taxon>
        <taxon>Streptomyces</taxon>
    </lineage>
</organism>
<dbReference type="Proteomes" id="UP001257627">
    <property type="component" value="Unassembled WGS sequence"/>
</dbReference>
<keyword evidence="3" id="KW-1185">Reference proteome</keyword>
<comment type="caution">
    <text evidence="2">The sequence shown here is derived from an EMBL/GenBank/DDBJ whole genome shotgun (WGS) entry which is preliminary data.</text>
</comment>
<name>A0ABU3V0S0_9ACTN</name>
<protein>
    <submittedName>
        <fullName evidence="2">XdhC family protein</fullName>
    </submittedName>
</protein>